<name>A0A2U8DUJ4_9CLOT</name>
<organism evidence="2 3">
    <name type="scientific">Clostridium drakei</name>
    <dbReference type="NCBI Taxonomy" id="332101"/>
    <lineage>
        <taxon>Bacteria</taxon>
        <taxon>Bacillati</taxon>
        <taxon>Bacillota</taxon>
        <taxon>Clostridia</taxon>
        <taxon>Eubacteriales</taxon>
        <taxon>Clostridiaceae</taxon>
        <taxon>Clostridium</taxon>
    </lineage>
</organism>
<proteinExistence type="predicted"/>
<reference evidence="3" key="1">
    <citation type="submission" date="2017-04" db="EMBL/GenBank/DDBJ databases">
        <authorList>
            <person name="Song Y."/>
            <person name="Cho B.-K."/>
        </authorList>
    </citation>
    <scope>NUCLEOTIDE SEQUENCE [LARGE SCALE GENOMIC DNA]</scope>
    <source>
        <strain evidence="3">SL1</strain>
    </source>
</reference>
<keyword evidence="1" id="KW-0472">Membrane</keyword>
<keyword evidence="3" id="KW-1185">Reference proteome</keyword>
<keyword evidence="1" id="KW-1133">Transmembrane helix</keyword>
<dbReference type="RefSeq" id="WP_052037749.1">
    <property type="nucleotide sequence ID" value="NZ_CP020953.1"/>
</dbReference>
<evidence type="ECO:0000256" key="1">
    <source>
        <dbReference type="SAM" id="Phobius"/>
    </source>
</evidence>
<dbReference type="KEGG" id="cdrk:B9W14_16670"/>
<keyword evidence="1" id="KW-0812">Transmembrane</keyword>
<protein>
    <submittedName>
        <fullName evidence="2">Uncharacterized protein</fullName>
    </submittedName>
</protein>
<accession>A0A2U8DUJ4</accession>
<dbReference type="Proteomes" id="UP000244910">
    <property type="component" value="Chromosome"/>
</dbReference>
<evidence type="ECO:0000313" key="2">
    <source>
        <dbReference type="EMBL" id="AWI06065.1"/>
    </source>
</evidence>
<feature type="transmembrane region" description="Helical" evidence="1">
    <location>
        <begin position="68"/>
        <end position="92"/>
    </location>
</feature>
<dbReference type="AlphaFoldDB" id="A0A2U8DUJ4"/>
<gene>
    <name evidence="2" type="ORF">B9W14_16670</name>
</gene>
<feature type="transmembrane region" description="Helical" evidence="1">
    <location>
        <begin position="20"/>
        <end position="37"/>
    </location>
</feature>
<sequence length="111" mass="12976">MIINYIIISNISKEHCYRFLIADLLGKLICGVIYISFPTINVRPDITTCGIFMNMIELLYKIDAADNLLPSIHCLVSWYQYFSLAVIPNVYYKNFSKKIIKKFLEIKKLFL</sequence>
<dbReference type="EMBL" id="CP020953">
    <property type="protein sequence ID" value="AWI06065.1"/>
    <property type="molecule type" value="Genomic_DNA"/>
</dbReference>
<evidence type="ECO:0000313" key="3">
    <source>
        <dbReference type="Proteomes" id="UP000244910"/>
    </source>
</evidence>